<evidence type="ECO:0000256" key="2">
    <source>
        <dbReference type="ARBA" id="ARBA00023002"/>
    </source>
</evidence>
<dbReference type="CDD" id="cd05333">
    <property type="entry name" value="BKR_SDR_c"/>
    <property type="match status" value="1"/>
</dbReference>
<dbReference type="PROSITE" id="PS00061">
    <property type="entry name" value="ADH_SHORT"/>
    <property type="match status" value="1"/>
</dbReference>
<name>G6YU92_9GAMM</name>
<dbReference type="Gene3D" id="3.40.50.720">
    <property type="entry name" value="NAD(P)-binding Rossmann-like Domain"/>
    <property type="match status" value="1"/>
</dbReference>
<keyword evidence="10" id="KW-1185">Reference proteome</keyword>
<sequence length="252" mass="27428">MTTGKTSRVALVTGGTRGIGEAICKALVGQGYQVVTTFRNADRKPQALEWQNRLAAEGLEIDLVQMDVADTQSCETAANELLGRYGRLDVLVNNAGITRDSVMKKMPVEAWREVIHTNLDSVFNVTHCFLDTLIAQNYGRVINISSINAQKGQFGQVNYSAAKAGIHGFTKALAQETARKGITVNTVSPGYVETDMVLAIDEKIREQIKAQIPVGRFGQPDEIARVVSFLADEQSSFITGADFSINGGMFMH</sequence>
<evidence type="ECO:0000256" key="3">
    <source>
        <dbReference type="ARBA" id="ARBA00042907"/>
    </source>
</evidence>
<accession>G6YU92</accession>
<gene>
    <name evidence="9" type="ORF">KYE_12171</name>
</gene>
<dbReference type="InterPro" id="IPR002347">
    <property type="entry name" value="SDR_fam"/>
</dbReference>
<dbReference type="PANTHER" id="PTHR42879:SF2">
    <property type="entry name" value="3-OXOACYL-[ACYL-CARRIER-PROTEIN] REDUCTASE FABG"/>
    <property type="match status" value="1"/>
</dbReference>
<evidence type="ECO:0000313" key="10">
    <source>
        <dbReference type="Proteomes" id="UP000003208"/>
    </source>
</evidence>
<dbReference type="InterPro" id="IPR020904">
    <property type="entry name" value="Sc_DH/Rdtase_CS"/>
</dbReference>
<dbReference type="PRINTS" id="PR00081">
    <property type="entry name" value="GDHRDH"/>
</dbReference>
<dbReference type="AlphaFoldDB" id="G6YU92"/>
<proteinExistence type="inferred from homology"/>
<dbReference type="GO" id="GO:0018454">
    <property type="term" value="F:acetoacetyl-CoA reductase activity"/>
    <property type="evidence" value="ECO:0007669"/>
    <property type="project" value="InterPro"/>
</dbReference>
<dbReference type="NCBIfam" id="TIGR01829">
    <property type="entry name" value="AcAcCoA_reduct"/>
    <property type="match status" value="1"/>
</dbReference>
<dbReference type="NCBIfam" id="NF009466">
    <property type="entry name" value="PRK12826.1-2"/>
    <property type="match status" value="1"/>
</dbReference>
<feature type="domain" description="Ketoreductase" evidence="8">
    <location>
        <begin position="8"/>
        <end position="190"/>
    </location>
</feature>
<dbReference type="EMBL" id="AGTR01000044">
    <property type="protein sequence ID" value="EHJ04381.1"/>
    <property type="molecule type" value="Genomic_DNA"/>
</dbReference>
<evidence type="ECO:0000256" key="6">
    <source>
        <dbReference type="ARBA" id="ARBA00066455"/>
    </source>
</evidence>
<dbReference type="InterPro" id="IPR057326">
    <property type="entry name" value="KR_dom"/>
</dbReference>
<comment type="pathway">
    <text evidence="5">Aromatic compound metabolism; p-cumate degradation; acetaldehyde and pyruvate from p-cumate: step 2/7.</text>
</comment>
<dbReference type="NCBIfam" id="NF009464">
    <property type="entry name" value="PRK12824.1"/>
    <property type="match status" value="1"/>
</dbReference>
<dbReference type="InterPro" id="IPR011283">
    <property type="entry name" value="Acetoacetyl-CoA_reductase"/>
</dbReference>
<evidence type="ECO:0000313" key="9">
    <source>
        <dbReference type="EMBL" id="EHJ04381.1"/>
    </source>
</evidence>
<dbReference type="InterPro" id="IPR050259">
    <property type="entry name" value="SDR"/>
</dbReference>
<dbReference type="RefSeq" id="WP_008173585.1">
    <property type="nucleotide sequence ID" value="NZ_AGTR01000044.1"/>
</dbReference>
<dbReference type="GO" id="GO:0018511">
    <property type="term" value="F:2,3-dihydroxy-2,3-dihydro-p-cumate dehydrogenase activity"/>
    <property type="evidence" value="ECO:0007669"/>
    <property type="project" value="UniProtKB-EC"/>
</dbReference>
<evidence type="ECO:0000259" key="8">
    <source>
        <dbReference type="SMART" id="SM00822"/>
    </source>
</evidence>
<evidence type="ECO:0000256" key="4">
    <source>
        <dbReference type="ARBA" id="ARBA00050226"/>
    </source>
</evidence>
<dbReference type="EC" id="1.3.1.58" evidence="6"/>
<keyword evidence="2" id="KW-0560">Oxidoreductase</keyword>
<organism evidence="9 10">
    <name type="scientific">Marinobacter manganoxydans MnI7-9</name>
    <dbReference type="NCBI Taxonomy" id="1094979"/>
    <lineage>
        <taxon>Bacteria</taxon>
        <taxon>Pseudomonadati</taxon>
        <taxon>Pseudomonadota</taxon>
        <taxon>Gammaproteobacteria</taxon>
        <taxon>Pseudomonadales</taxon>
        <taxon>Marinobacteraceae</taxon>
        <taxon>Marinobacter</taxon>
    </lineage>
</organism>
<dbReference type="GO" id="GO:0005737">
    <property type="term" value="C:cytoplasm"/>
    <property type="evidence" value="ECO:0007669"/>
    <property type="project" value="InterPro"/>
</dbReference>
<protein>
    <recommendedName>
        <fullName evidence="7">2,3-dihydroxy-2,3-dihydro-p-cumate dehydrogenase</fullName>
        <ecNumber evidence="6">1.3.1.58</ecNumber>
    </recommendedName>
    <alternativeName>
        <fullName evidence="3">Biphenyl-2,3-dihydro-2,3-diol dehydrogenase</fullName>
    </alternativeName>
</protein>
<dbReference type="PRINTS" id="PR00080">
    <property type="entry name" value="SDRFAMILY"/>
</dbReference>
<dbReference type="GO" id="GO:0032787">
    <property type="term" value="P:monocarboxylic acid metabolic process"/>
    <property type="evidence" value="ECO:0007669"/>
    <property type="project" value="UniProtKB-ARBA"/>
</dbReference>
<dbReference type="GO" id="GO:0042619">
    <property type="term" value="P:poly-hydroxybutyrate biosynthetic process"/>
    <property type="evidence" value="ECO:0007669"/>
    <property type="project" value="InterPro"/>
</dbReference>
<evidence type="ECO:0000256" key="5">
    <source>
        <dbReference type="ARBA" id="ARBA00060518"/>
    </source>
</evidence>
<dbReference type="PANTHER" id="PTHR42879">
    <property type="entry name" value="3-OXOACYL-(ACYL-CARRIER-PROTEIN) REDUCTASE"/>
    <property type="match status" value="1"/>
</dbReference>
<dbReference type="SMART" id="SM00822">
    <property type="entry name" value="PKS_KR"/>
    <property type="match status" value="1"/>
</dbReference>
<dbReference type="SUPFAM" id="SSF51735">
    <property type="entry name" value="NAD(P)-binding Rossmann-fold domains"/>
    <property type="match status" value="1"/>
</dbReference>
<dbReference type="Proteomes" id="UP000003208">
    <property type="component" value="Unassembled WGS sequence"/>
</dbReference>
<evidence type="ECO:0000256" key="1">
    <source>
        <dbReference type="ARBA" id="ARBA00006484"/>
    </source>
</evidence>
<reference evidence="9 10" key="1">
    <citation type="journal article" date="2012" name="J. Bacteriol.">
        <title>Genome sequence of deep-sea manganese-oxidizing bacterium Marinobacter manganoxydans MnI7-9.</title>
        <authorList>
            <person name="Wang H."/>
            <person name="Li H."/>
            <person name="Shao Z."/>
            <person name="Liao S."/>
            <person name="Johnstone L."/>
            <person name="Rensing C."/>
            <person name="Wang G."/>
        </authorList>
    </citation>
    <scope>NUCLEOTIDE SEQUENCE [LARGE SCALE GENOMIC DNA]</scope>
    <source>
        <strain evidence="9 10">MnI7-9</strain>
    </source>
</reference>
<evidence type="ECO:0000256" key="7">
    <source>
        <dbReference type="ARBA" id="ARBA00073443"/>
    </source>
</evidence>
<dbReference type="InterPro" id="IPR036291">
    <property type="entry name" value="NAD(P)-bd_dom_sf"/>
</dbReference>
<comment type="catalytic activity">
    <reaction evidence="4">
        <text>(2R,3S)-2,3-dihydroxy-2,3-dihydro-p-cumate + NAD(+) = 2,3-dihydroxy-p-cumate + NADH + H(+)</text>
        <dbReference type="Rhea" id="RHEA:23772"/>
        <dbReference type="ChEBI" id="CHEBI:15378"/>
        <dbReference type="ChEBI" id="CHEBI:36647"/>
        <dbReference type="ChEBI" id="CHEBI:57540"/>
        <dbReference type="ChEBI" id="CHEBI:57945"/>
        <dbReference type="ChEBI" id="CHEBI:58420"/>
        <dbReference type="EC" id="1.3.1.58"/>
    </reaction>
</comment>
<comment type="similarity">
    <text evidence="1">Belongs to the short-chain dehydrogenases/reductases (SDR) family.</text>
</comment>
<dbReference type="FunFam" id="3.40.50.720:FF:000173">
    <property type="entry name" value="3-oxoacyl-[acyl-carrier protein] reductase"/>
    <property type="match status" value="1"/>
</dbReference>
<dbReference type="Pfam" id="PF13561">
    <property type="entry name" value="adh_short_C2"/>
    <property type="match status" value="1"/>
</dbReference>
<dbReference type="PATRIC" id="fig|1094979.3.peg.2358"/>